<keyword evidence="2" id="KW-1133">Transmembrane helix</keyword>
<protein>
    <submittedName>
        <fullName evidence="3">Uncharacterized protein</fullName>
    </submittedName>
</protein>
<organism evidence="3 4">
    <name type="scientific">Fibrisoma limi BUZ 3</name>
    <dbReference type="NCBI Taxonomy" id="1185876"/>
    <lineage>
        <taxon>Bacteria</taxon>
        <taxon>Pseudomonadati</taxon>
        <taxon>Bacteroidota</taxon>
        <taxon>Cytophagia</taxon>
        <taxon>Cytophagales</taxon>
        <taxon>Spirosomataceae</taxon>
        <taxon>Fibrisoma</taxon>
    </lineage>
</organism>
<feature type="transmembrane region" description="Helical" evidence="2">
    <location>
        <begin position="37"/>
        <end position="55"/>
    </location>
</feature>
<evidence type="ECO:0000313" key="4">
    <source>
        <dbReference type="Proteomes" id="UP000009309"/>
    </source>
</evidence>
<reference evidence="3 4" key="1">
    <citation type="journal article" date="2012" name="J. Bacteriol.">
        <title>Genome Sequence of the Filamentous Bacterium Fibrisoma limi BUZ 3T.</title>
        <authorList>
            <person name="Filippini M."/>
            <person name="Qi W."/>
            <person name="Jaenicke S."/>
            <person name="Goesmann A."/>
            <person name="Smits T.H."/>
            <person name="Bagheri H.C."/>
        </authorList>
    </citation>
    <scope>NUCLEOTIDE SEQUENCE [LARGE SCALE GENOMIC DNA]</scope>
    <source>
        <strain evidence="4">BUZ 3T</strain>
    </source>
</reference>
<dbReference type="AlphaFoldDB" id="I2GBZ5"/>
<evidence type="ECO:0000256" key="2">
    <source>
        <dbReference type="SAM" id="Phobius"/>
    </source>
</evidence>
<evidence type="ECO:0000313" key="3">
    <source>
        <dbReference type="EMBL" id="CCH51419.1"/>
    </source>
</evidence>
<name>I2GBZ5_9BACT</name>
<keyword evidence="2" id="KW-0472">Membrane</keyword>
<feature type="region of interest" description="Disordered" evidence="1">
    <location>
        <begin position="111"/>
        <end position="138"/>
    </location>
</feature>
<accession>I2GBZ5</accession>
<dbReference type="Proteomes" id="UP000009309">
    <property type="component" value="Unassembled WGS sequence"/>
</dbReference>
<dbReference type="eggNOG" id="ENOG50330EP">
    <property type="taxonomic scope" value="Bacteria"/>
</dbReference>
<keyword evidence="2" id="KW-0812">Transmembrane</keyword>
<dbReference type="RefSeq" id="WP_009280007.1">
    <property type="nucleotide sequence ID" value="NZ_CAIT01000004.1"/>
</dbReference>
<keyword evidence="4" id="KW-1185">Reference proteome</keyword>
<evidence type="ECO:0000256" key="1">
    <source>
        <dbReference type="SAM" id="MobiDB-lite"/>
    </source>
</evidence>
<dbReference type="EMBL" id="CAIT01000004">
    <property type="protein sequence ID" value="CCH51419.1"/>
    <property type="molecule type" value="Genomic_DNA"/>
</dbReference>
<gene>
    <name evidence="3" type="ORF">BN8_00342</name>
</gene>
<feature type="transmembrane region" description="Helical" evidence="2">
    <location>
        <begin position="12"/>
        <end position="31"/>
    </location>
</feature>
<sequence length="138" mass="15647">MKRFWIRRGLRFLGFAILFVGLAGLAVMALWNALLPAILGVSAINFGQALGLLLLSRLLFGGFRGYGGPGWRRGYGPRGHAWKQKMAERWQTMTPEEREQFRQQWRNRCGGGRYGREWRGAQPEQPGQAQQDPTTTAI</sequence>
<proteinExistence type="predicted"/>
<feature type="compositionally biased region" description="Low complexity" evidence="1">
    <location>
        <begin position="120"/>
        <end position="131"/>
    </location>
</feature>
<comment type="caution">
    <text evidence="3">The sequence shown here is derived from an EMBL/GenBank/DDBJ whole genome shotgun (WGS) entry which is preliminary data.</text>
</comment>
<dbReference type="STRING" id="1185876.BN8_00342"/>